<accession>U3A882</accession>
<feature type="compositionally biased region" description="Basic and acidic residues" evidence="1">
    <location>
        <begin position="7"/>
        <end position="20"/>
    </location>
</feature>
<dbReference type="AlphaFoldDB" id="U3A882"/>
<keyword evidence="3" id="KW-1185">Reference proteome</keyword>
<dbReference type="EMBL" id="BATA01000117">
    <property type="protein sequence ID" value="GAD53864.1"/>
    <property type="molecule type" value="Genomic_DNA"/>
</dbReference>
<evidence type="ECO:0000313" key="3">
    <source>
        <dbReference type="Proteomes" id="UP000016986"/>
    </source>
</evidence>
<sequence>MFYDAGPDVRRGEAGSGGRDELITHPICVACALREQPDPDDAHRFACDGCDCLLDVVAALTRYRVQLGHLEGTHRLCAGCRPNGPATDTPDRESHLVREENTTRN</sequence>
<evidence type="ECO:0000313" key="2">
    <source>
        <dbReference type="EMBL" id="GAD53864.1"/>
    </source>
</evidence>
<dbReference type="Pfam" id="PF24439">
    <property type="entry name" value="DUF7558"/>
    <property type="match status" value="1"/>
</dbReference>
<dbReference type="InterPro" id="IPR055980">
    <property type="entry name" value="DUF7558"/>
</dbReference>
<feature type="compositionally biased region" description="Basic and acidic residues" evidence="1">
    <location>
        <begin position="89"/>
        <end position="105"/>
    </location>
</feature>
<name>U3A882_9EURY</name>
<gene>
    <name evidence="2" type="ORF">MBEHAL_2624</name>
</gene>
<dbReference type="eggNOG" id="arCOG04515">
    <property type="taxonomic scope" value="Archaea"/>
</dbReference>
<feature type="region of interest" description="Disordered" evidence="1">
    <location>
        <begin position="81"/>
        <end position="105"/>
    </location>
</feature>
<protein>
    <submittedName>
        <fullName evidence="2">Uncharacterized protein</fullName>
    </submittedName>
</protein>
<organism evidence="2 3">
    <name type="scientific">Halarchaeum acidiphilum MH1-52-1</name>
    <dbReference type="NCBI Taxonomy" id="1261545"/>
    <lineage>
        <taxon>Archaea</taxon>
        <taxon>Methanobacteriati</taxon>
        <taxon>Methanobacteriota</taxon>
        <taxon>Stenosarchaea group</taxon>
        <taxon>Halobacteria</taxon>
        <taxon>Halobacteriales</taxon>
        <taxon>Halobacteriaceae</taxon>
    </lineage>
</organism>
<comment type="caution">
    <text evidence="2">The sequence shown here is derived from an EMBL/GenBank/DDBJ whole genome shotgun (WGS) entry which is preliminary data.</text>
</comment>
<dbReference type="Proteomes" id="UP000016986">
    <property type="component" value="Unassembled WGS sequence"/>
</dbReference>
<reference evidence="2 3" key="1">
    <citation type="submission" date="2013-09" db="EMBL/GenBank/DDBJ databases">
        <title>Whole genome sequencing of Halarchaeum acidiphilum strain MH1-52-1.</title>
        <authorList>
            <person name="Shimane Y."/>
            <person name="Minegishi H."/>
            <person name="Nishi S."/>
            <person name="Echigo A."/>
            <person name="Shuto A."/>
            <person name="Konishi M."/>
            <person name="Ito T."/>
            <person name="Ohkuma M."/>
            <person name="Ohta Y."/>
            <person name="Nagano Y."/>
            <person name="Tsubouchi T."/>
            <person name="Mori K."/>
            <person name="Usui K."/>
            <person name="Kamekura M."/>
            <person name="Usami R."/>
            <person name="Takaki Y."/>
            <person name="Hatada Y."/>
        </authorList>
    </citation>
    <scope>NUCLEOTIDE SEQUENCE [LARGE SCALE GENOMIC DNA]</scope>
    <source>
        <strain evidence="2 3">JCM 16109</strain>
    </source>
</reference>
<evidence type="ECO:0000256" key="1">
    <source>
        <dbReference type="SAM" id="MobiDB-lite"/>
    </source>
</evidence>
<feature type="region of interest" description="Disordered" evidence="1">
    <location>
        <begin position="1"/>
        <end position="20"/>
    </location>
</feature>
<proteinExistence type="predicted"/>